<comment type="caution">
    <text evidence="1">The sequence shown here is derived from an EMBL/GenBank/DDBJ whole genome shotgun (WGS) entry which is preliminary data.</text>
</comment>
<sequence>MNMDNSFVNIVDLSNEMLFYIFKKLNNFDVLYSMVGVNEKLDNVACDRTFTQSIDLTSISSNEKDDSKTNAILDRFCLHVLPRIHDNIECLTVDACFLERILYEDCPFILNFRYQISELIITIDYEVLNVSMLNLLIKIYHRIFLLLSNLNTCLSSSITNLRIKLHNFDDCLCLLDGRLNQLHTFIVKLEYIHDPSLLRRTPSEIIHNSSILLNNTKNLVKLKCFSLFVYLATSEFDNLVAPLLRRMLHLEKLTLSLRLSQRTSFIDGAHLENSFLRQLSNLHTLIFDIVTEHVNINGQTDIDYTIDFSDKEFIPLYYTT</sequence>
<dbReference type="EMBL" id="CAJNOH010006936">
    <property type="protein sequence ID" value="CAF1445271.1"/>
    <property type="molecule type" value="Genomic_DNA"/>
</dbReference>
<gene>
    <name evidence="1" type="ORF">PYM288_LOCUS36308</name>
</gene>
<dbReference type="AlphaFoldDB" id="A0A815P796"/>
<accession>A0A815P796</accession>
<proteinExistence type="predicted"/>
<organism evidence="1 2">
    <name type="scientific">Rotaria sordida</name>
    <dbReference type="NCBI Taxonomy" id="392033"/>
    <lineage>
        <taxon>Eukaryota</taxon>
        <taxon>Metazoa</taxon>
        <taxon>Spiralia</taxon>
        <taxon>Gnathifera</taxon>
        <taxon>Rotifera</taxon>
        <taxon>Eurotatoria</taxon>
        <taxon>Bdelloidea</taxon>
        <taxon>Philodinida</taxon>
        <taxon>Philodinidae</taxon>
        <taxon>Rotaria</taxon>
    </lineage>
</organism>
<name>A0A815P796_9BILA</name>
<reference evidence="1" key="1">
    <citation type="submission" date="2021-02" db="EMBL/GenBank/DDBJ databases">
        <authorList>
            <person name="Nowell W R."/>
        </authorList>
    </citation>
    <scope>NUCLEOTIDE SEQUENCE</scope>
</reference>
<evidence type="ECO:0000313" key="1">
    <source>
        <dbReference type="EMBL" id="CAF1445271.1"/>
    </source>
</evidence>
<protein>
    <recommendedName>
        <fullName evidence="3">F-box domain-containing protein</fullName>
    </recommendedName>
</protein>
<evidence type="ECO:0008006" key="3">
    <source>
        <dbReference type="Google" id="ProtNLM"/>
    </source>
</evidence>
<dbReference type="Proteomes" id="UP000663854">
    <property type="component" value="Unassembled WGS sequence"/>
</dbReference>
<evidence type="ECO:0000313" key="2">
    <source>
        <dbReference type="Proteomes" id="UP000663854"/>
    </source>
</evidence>